<evidence type="ECO:0000313" key="1">
    <source>
        <dbReference type="EMBL" id="CAB3219855.1"/>
    </source>
</evidence>
<accession>A0A8S0YMS1</accession>
<reference evidence="1 2" key="1">
    <citation type="submission" date="2020-04" db="EMBL/GenBank/DDBJ databases">
        <authorList>
            <person name="Wallbank WR R."/>
            <person name="Pardo Diaz C."/>
            <person name="Kozak K."/>
            <person name="Martin S."/>
            <person name="Jiggins C."/>
            <person name="Moest M."/>
            <person name="Warren A I."/>
            <person name="Byers J.R.P. K."/>
            <person name="Montejo-Kovacevich G."/>
            <person name="Yen C E."/>
        </authorList>
    </citation>
    <scope>NUCLEOTIDE SEQUENCE [LARGE SCALE GENOMIC DNA]</scope>
</reference>
<dbReference type="Proteomes" id="UP000494106">
    <property type="component" value="Unassembled WGS sequence"/>
</dbReference>
<organism evidence="1 2">
    <name type="scientific">Arctia plantaginis</name>
    <name type="common">Wood tiger moth</name>
    <name type="synonym">Phalaena plantaginis</name>
    <dbReference type="NCBI Taxonomy" id="874455"/>
    <lineage>
        <taxon>Eukaryota</taxon>
        <taxon>Metazoa</taxon>
        <taxon>Ecdysozoa</taxon>
        <taxon>Arthropoda</taxon>
        <taxon>Hexapoda</taxon>
        <taxon>Insecta</taxon>
        <taxon>Pterygota</taxon>
        <taxon>Neoptera</taxon>
        <taxon>Endopterygota</taxon>
        <taxon>Lepidoptera</taxon>
        <taxon>Glossata</taxon>
        <taxon>Ditrysia</taxon>
        <taxon>Noctuoidea</taxon>
        <taxon>Erebidae</taxon>
        <taxon>Arctiinae</taxon>
        <taxon>Arctia</taxon>
    </lineage>
</organism>
<sequence>MTIRKAPERFKVPKSILIEKIKLLKQGKEIELKPVMRRFKKTFPEEYELLLEDIATDKANDGAPMSKKEFLMMAYDIAKKQKKAVWCRGTPDRNEVVTIE</sequence>
<dbReference type="OrthoDB" id="4327074at2759"/>
<protein>
    <submittedName>
        <fullName evidence="1">Uncharacterized protein</fullName>
    </submittedName>
</protein>
<proteinExistence type="predicted"/>
<comment type="caution">
    <text evidence="1">The sequence shown here is derived from an EMBL/GenBank/DDBJ whole genome shotgun (WGS) entry which is preliminary data.</text>
</comment>
<name>A0A8S0YMS1_ARCPL</name>
<gene>
    <name evidence="1" type="ORF">APLA_LOCUS103</name>
</gene>
<keyword evidence="2" id="KW-1185">Reference proteome</keyword>
<evidence type="ECO:0000313" key="2">
    <source>
        <dbReference type="Proteomes" id="UP000494106"/>
    </source>
</evidence>
<dbReference type="EMBL" id="CADEBC010000014">
    <property type="protein sequence ID" value="CAB3219855.1"/>
    <property type="molecule type" value="Genomic_DNA"/>
</dbReference>
<dbReference type="AlphaFoldDB" id="A0A8S0YMS1"/>